<evidence type="ECO:0000313" key="3">
    <source>
        <dbReference type="EMBL" id="KAB8039172.1"/>
    </source>
</evidence>
<dbReference type="InterPro" id="IPR043129">
    <property type="entry name" value="ATPase_NBD"/>
</dbReference>
<accession>A0A6N6VSR4</accession>
<dbReference type="InterPro" id="IPR049067">
    <property type="entry name" value="MreB-like_C"/>
</dbReference>
<gene>
    <name evidence="3" type="ORF">GCL60_09965</name>
</gene>
<comment type="caution">
    <text evidence="3">The sequence shown here is derived from an EMBL/GenBank/DDBJ whole genome shotgun (WGS) entry which is preliminary data.</text>
</comment>
<dbReference type="RefSeq" id="WP_153420571.1">
    <property type="nucleotide sequence ID" value="NZ_WFLM01000003.1"/>
</dbReference>
<dbReference type="InterPro" id="IPR040607">
    <property type="entry name" value="ALP_N"/>
</dbReference>
<protein>
    <submittedName>
        <fullName evidence="3">Uncharacterized protein</fullName>
    </submittedName>
</protein>
<dbReference type="Gene3D" id="3.30.420.40">
    <property type="match status" value="2"/>
</dbReference>
<feature type="domain" description="Actin homologue MreB-like C-terminal" evidence="2">
    <location>
        <begin position="165"/>
        <end position="291"/>
    </location>
</feature>
<dbReference type="Proteomes" id="UP000437748">
    <property type="component" value="Unassembled WGS sequence"/>
</dbReference>
<evidence type="ECO:0000313" key="4">
    <source>
        <dbReference type="Proteomes" id="UP000437748"/>
    </source>
</evidence>
<organism evidence="3 4">
    <name type="scientific">Silvanigrella paludirubra</name>
    <dbReference type="NCBI Taxonomy" id="2499159"/>
    <lineage>
        <taxon>Bacteria</taxon>
        <taxon>Pseudomonadati</taxon>
        <taxon>Bdellovibrionota</taxon>
        <taxon>Oligoflexia</taxon>
        <taxon>Silvanigrellales</taxon>
        <taxon>Silvanigrellaceae</taxon>
        <taxon>Silvanigrella</taxon>
    </lineage>
</organism>
<evidence type="ECO:0000259" key="1">
    <source>
        <dbReference type="Pfam" id="PF17989"/>
    </source>
</evidence>
<keyword evidence="4" id="KW-1185">Reference proteome</keyword>
<name>A0A6N6VSR4_9BACT</name>
<dbReference type="OrthoDB" id="5412507at2"/>
<dbReference type="SUPFAM" id="SSF53067">
    <property type="entry name" value="Actin-like ATPase domain"/>
    <property type="match status" value="2"/>
</dbReference>
<dbReference type="EMBL" id="WFLM01000003">
    <property type="protein sequence ID" value="KAB8039172.1"/>
    <property type="molecule type" value="Genomic_DNA"/>
</dbReference>
<dbReference type="AlphaFoldDB" id="A0A6N6VSR4"/>
<dbReference type="Pfam" id="PF21522">
    <property type="entry name" value="MreB-like_C"/>
    <property type="match status" value="1"/>
</dbReference>
<sequence>MIISIDSGSSNLKIALSDKVFCEPSLVEEVSEKSSIQEKIFYSGKWYVAGKRAEQQKSSYEVEPEISGNFHGSEKQVIQWVYAFEKENLEGNHEVLIVSLPYETFSNDKVVNLINNRKTFKWKNSNGIEKEIIFKKVIVVPQGVGALALYQNEFQGSKMPRLLTLIDIGSCTTDIVSVVWDDDDQTYIYKEKDCTSILEISTSVFIRRIRDKINEKRTIPVDFGYHEITRAIQKGEFVLQIGSNEIDFKDIYHNQTKLLTSELSNKLSELLADTWRASNEVVLTGGGASFILPWECEKRTKRMDLFSNVKGQLIIGKGMI</sequence>
<dbReference type="Pfam" id="PF17989">
    <property type="entry name" value="ALP_N"/>
    <property type="match status" value="1"/>
</dbReference>
<proteinExistence type="predicted"/>
<evidence type="ECO:0000259" key="2">
    <source>
        <dbReference type="Pfam" id="PF21522"/>
    </source>
</evidence>
<dbReference type="CDD" id="cd10227">
    <property type="entry name" value="ASKHA_NBD_ParM-like"/>
    <property type="match status" value="1"/>
</dbReference>
<reference evidence="3 4" key="1">
    <citation type="submission" date="2019-10" db="EMBL/GenBank/DDBJ databases">
        <title>New species of Slilvanegrellaceae.</title>
        <authorList>
            <person name="Pitt A."/>
            <person name="Hahn M.W."/>
        </authorList>
    </citation>
    <scope>NUCLEOTIDE SEQUENCE [LARGE SCALE GENOMIC DNA]</scope>
    <source>
        <strain evidence="3 4">SP-Ram-0.45-NSY-1</strain>
    </source>
</reference>
<feature type="domain" description="Actin-like protein N-terminal" evidence="1">
    <location>
        <begin position="5"/>
        <end position="145"/>
    </location>
</feature>